<dbReference type="Gene3D" id="3.40.50.300">
    <property type="entry name" value="P-loop containing nucleotide triphosphate hydrolases"/>
    <property type="match status" value="1"/>
</dbReference>
<name>A0A0W8F955_9ZZZZ</name>
<accession>A0A0W8F955</accession>
<dbReference type="NCBIfam" id="TIGR00176">
    <property type="entry name" value="mobB"/>
    <property type="match status" value="1"/>
</dbReference>
<dbReference type="GO" id="GO:0006777">
    <property type="term" value="P:Mo-molybdopterin cofactor biosynthetic process"/>
    <property type="evidence" value="ECO:0007669"/>
    <property type="project" value="InterPro"/>
</dbReference>
<dbReference type="SUPFAM" id="SSF52540">
    <property type="entry name" value="P-loop containing nucleoside triphosphate hydrolases"/>
    <property type="match status" value="1"/>
</dbReference>
<dbReference type="InterPro" id="IPR004435">
    <property type="entry name" value="MobB_dom"/>
</dbReference>
<sequence length="144" mass="15838">MKVIAVVGTKKTGKTTLVEALVRSLAKHGKVGTVKNMVDHPVDRGDTRRHFDAGADVVIGLGEARLLVRRDRGDLESALAELEREGMDYAVVEGFKNSSLFKIVMADIEVSNMVRRVRLPEVDEDLVAELAEMVRGMEDYKTAG</sequence>
<proteinExistence type="predicted"/>
<comment type="caution">
    <text evidence="2">The sequence shown here is derived from an EMBL/GenBank/DDBJ whole genome shotgun (WGS) entry which is preliminary data.</text>
</comment>
<reference evidence="2" key="1">
    <citation type="journal article" date="2015" name="Proc. Natl. Acad. Sci. U.S.A.">
        <title>Networks of energetic and metabolic interactions define dynamics in microbial communities.</title>
        <authorList>
            <person name="Embree M."/>
            <person name="Liu J.K."/>
            <person name="Al-Bassam M.M."/>
            <person name="Zengler K."/>
        </authorList>
    </citation>
    <scope>NUCLEOTIDE SEQUENCE</scope>
</reference>
<dbReference type="InterPro" id="IPR052539">
    <property type="entry name" value="MGD_biosynthesis_adapter"/>
</dbReference>
<feature type="domain" description="Molybdopterin-guanine dinucleotide biosynthesis protein B (MobB)" evidence="1">
    <location>
        <begin position="3"/>
        <end position="111"/>
    </location>
</feature>
<dbReference type="EMBL" id="LNQE01001446">
    <property type="protein sequence ID" value="KUG17377.1"/>
    <property type="molecule type" value="Genomic_DNA"/>
</dbReference>
<dbReference type="PANTHER" id="PTHR40072">
    <property type="entry name" value="MOLYBDOPTERIN-GUANINE DINUCLEOTIDE BIOSYNTHESIS ADAPTER PROTEIN-RELATED"/>
    <property type="match status" value="1"/>
</dbReference>
<organism evidence="2">
    <name type="scientific">hydrocarbon metagenome</name>
    <dbReference type="NCBI Taxonomy" id="938273"/>
    <lineage>
        <taxon>unclassified sequences</taxon>
        <taxon>metagenomes</taxon>
        <taxon>ecological metagenomes</taxon>
    </lineage>
</organism>
<dbReference type="InterPro" id="IPR027417">
    <property type="entry name" value="P-loop_NTPase"/>
</dbReference>
<dbReference type="PANTHER" id="PTHR40072:SF1">
    <property type="entry name" value="MOLYBDOPTERIN-GUANINE DINUCLEOTIDE BIOSYNTHESIS ADAPTER PROTEIN"/>
    <property type="match status" value="1"/>
</dbReference>
<gene>
    <name evidence="2" type="ORF">ASZ90_012945</name>
</gene>
<protein>
    <recommendedName>
        <fullName evidence="1">Molybdopterin-guanine dinucleotide biosynthesis protein B (MobB) domain-containing protein</fullName>
    </recommendedName>
</protein>
<dbReference type="GO" id="GO:0005525">
    <property type="term" value="F:GTP binding"/>
    <property type="evidence" value="ECO:0007669"/>
    <property type="project" value="InterPro"/>
</dbReference>
<dbReference type="AlphaFoldDB" id="A0A0W8F955"/>
<evidence type="ECO:0000259" key="1">
    <source>
        <dbReference type="Pfam" id="PF03205"/>
    </source>
</evidence>
<evidence type="ECO:0000313" key="2">
    <source>
        <dbReference type="EMBL" id="KUG17377.1"/>
    </source>
</evidence>
<dbReference type="Pfam" id="PF03205">
    <property type="entry name" value="MobB"/>
    <property type="match status" value="1"/>
</dbReference>